<dbReference type="Pfam" id="PF00590">
    <property type="entry name" value="TP_methylase"/>
    <property type="match status" value="1"/>
</dbReference>
<dbReference type="InterPro" id="IPR000878">
    <property type="entry name" value="4pyrrol_Mease"/>
</dbReference>
<evidence type="ECO:0000256" key="5">
    <source>
        <dbReference type="ARBA" id="ARBA00022691"/>
    </source>
</evidence>
<evidence type="ECO:0000313" key="10">
    <source>
        <dbReference type="Proteomes" id="UP001597492"/>
    </source>
</evidence>
<dbReference type="Gene3D" id="3.40.1010.10">
    <property type="entry name" value="Cobalt-precorrin-4 Transmethylase, Domain 1"/>
    <property type="match status" value="1"/>
</dbReference>
<dbReference type="NCBIfam" id="TIGR00096">
    <property type="entry name" value="16S rRNA (cytidine(1402)-2'-O)-methyltransferase"/>
    <property type="match status" value="1"/>
</dbReference>
<evidence type="ECO:0000256" key="6">
    <source>
        <dbReference type="HAMAP-Rule" id="MF_01877"/>
    </source>
</evidence>
<dbReference type="RefSeq" id="WP_019619668.1">
    <property type="nucleotide sequence ID" value="NZ_JBHUNE010000006.1"/>
</dbReference>
<dbReference type="InterPro" id="IPR008189">
    <property type="entry name" value="rRNA_ssu_MeTfrase_I"/>
</dbReference>
<keyword evidence="3 6" id="KW-0489">Methyltransferase</keyword>
<dbReference type="PROSITE" id="PS01296">
    <property type="entry name" value="RSMI"/>
    <property type="match status" value="1"/>
</dbReference>
<dbReference type="EC" id="2.1.1.198" evidence="6"/>
<dbReference type="PANTHER" id="PTHR46111">
    <property type="entry name" value="RIBOSOMAL RNA SMALL SUBUNIT METHYLTRANSFERASE I"/>
    <property type="match status" value="1"/>
</dbReference>
<dbReference type="InterPro" id="IPR035996">
    <property type="entry name" value="4pyrrol_Methylase_sf"/>
</dbReference>
<evidence type="ECO:0000259" key="7">
    <source>
        <dbReference type="Pfam" id="PF00590"/>
    </source>
</evidence>
<dbReference type="InterPro" id="IPR053910">
    <property type="entry name" value="RsmI_HTH"/>
</dbReference>
<keyword evidence="10" id="KW-1185">Reference proteome</keyword>
<dbReference type="CDD" id="cd11648">
    <property type="entry name" value="RsmI"/>
    <property type="match status" value="1"/>
</dbReference>
<dbReference type="SUPFAM" id="SSF53790">
    <property type="entry name" value="Tetrapyrrole methylase"/>
    <property type="match status" value="1"/>
</dbReference>
<evidence type="ECO:0000259" key="8">
    <source>
        <dbReference type="Pfam" id="PF23016"/>
    </source>
</evidence>
<protein>
    <recommendedName>
        <fullName evidence="6">Ribosomal RNA small subunit methyltransferase I</fullName>
        <ecNumber evidence="6">2.1.1.198</ecNumber>
    </recommendedName>
    <alternativeName>
        <fullName evidence="6">16S rRNA 2'-O-ribose C1402 methyltransferase</fullName>
    </alternativeName>
    <alternativeName>
        <fullName evidence="6">rRNA (cytidine-2'-O-)-methyltransferase RsmI</fullName>
    </alternativeName>
</protein>
<evidence type="ECO:0000256" key="4">
    <source>
        <dbReference type="ARBA" id="ARBA00022679"/>
    </source>
</evidence>
<keyword evidence="1 6" id="KW-0963">Cytoplasm</keyword>
<evidence type="ECO:0000256" key="3">
    <source>
        <dbReference type="ARBA" id="ARBA00022603"/>
    </source>
</evidence>
<dbReference type="EMBL" id="JBHUNE010000006">
    <property type="protein sequence ID" value="MFD2758223.1"/>
    <property type="molecule type" value="Genomic_DNA"/>
</dbReference>
<comment type="catalytic activity">
    <reaction evidence="6">
        <text>cytidine(1402) in 16S rRNA + S-adenosyl-L-methionine = 2'-O-methylcytidine(1402) in 16S rRNA + S-adenosyl-L-homocysteine + H(+)</text>
        <dbReference type="Rhea" id="RHEA:42924"/>
        <dbReference type="Rhea" id="RHEA-COMP:10285"/>
        <dbReference type="Rhea" id="RHEA-COMP:10286"/>
        <dbReference type="ChEBI" id="CHEBI:15378"/>
        <dbReference type="ChEBI" id="CHEBI:57856"/>
        <dbReference type="ChEBI" id="CHEBI:59789"/>
        <dbReference type="ChEBI" id="CHEBI:74495"/>
        <dbReference type="ChEBI" id="CHEBI:82748"/>
        <dbReference type="EC" id="2.1.1.198"/>
    </reaction>
</comment>
<comment type="caution">
    <text evidence="9">The sequence shown here is derived from an EMBL/GenBank/DDBJ whole genome shotgun (WGS) entry which is preliminary data.</text>
</comment>
<dbReference type="PANTHER" id="PTHR46111:SF1">
    <property type="entry name" value="RIBOSOMAL RNA SMALL SUBUNIT METHYLTRANSFERASE I"/>
    <property type="match status" value="1"/>
</dbReference>
<dbReference type="InterPro" id="IPR014776">
    <property type="entry name" value="4pyrrole_Mease_sub2"/>
</dbReference>
<gene>
    <name evidence="6 9" type="primary">rsmI</name>
    <name evidence="9" type="ORF">ACFSW7_07510</name>
</gene>
<proteinExistence type="inferred from homology"/>
<dbReference type="GO" id="GO:0008168">
    <property type="term" value="F:methyltransferase activity"/>
    <property type="evidence" value="ECO:0007669"/>
    <property type="project" value="UniProtKB-KW"/>
</dbReference>
<keyword evidence="5 6" id="KW-0949">S-adenosyl-L-methionine</keyword>
<dbReference type="HAMAP" id="MF_01877">
    <property type="entry name" value="16SrRNA_methyltr_I"/>
    <property type="match status" value="1"/>
</dbReference>
<sequence length="282" mass="29885">MLILAGTPIGNLGDASARLLETLRTADVVACEDTRTTGRLLQLLEIDARPRLIAVHEHNEQDAAVELARLAESQTVVLVSDAGMPAISDPGYRVVRACAEAGVDVTSVPGPSAVITALAVAGLPTDRFAFEGFVPRKQSDRARLVAALTDEARTTVHYESPHRLAATLADFAAAWPERRVAVCRELTKLHEEVVRGTCAEVAAWAEGGVRGEIVIVLEGAAPKVVDLAGAADEVRALADGGMRLKDAAAQVAERTGLRKRELYDAALAQHISPRDSDSPATH</sequence>
<comment type="function">
    <text evidence="6">Catalyzes the 2'-O-methylation of the ribose of cytidine 1402 (C1402) in 16S rRNA.</text>
</comment>
<dbReference type="Pfam" id="PF23016">
    <property type="entry name" value="RsmI_C"/>
    <property type="match status" value="1"/>
</dbReference>
<dbReference type="GO" id="GO:0032259">
    <property type="term" value="P:methylation"/>
    <property type="evidence" value="ECO:0007669"/>
    <property type="project" value="UniProtKB-KW"/>
</dbReference>
<dbReference type="InterPro" id="IPR018063">
    <property type="entry name" value="SAM_MeTrfase_RsmI_CS"/>
</dbReference>
<dbReference type="Gene3D" id="3.30.950.10">
    <property type="entry name" value="Methyltransferase, Cobalt-precorrin-4 Transmethylase, Domain 2"/>
    <property type="match status" value="1"/>
</dbReference>
<dbReference type="Proteomes" id="UP001597492">
    <property type="component" value="Unassembled WGS sequence"/>
</dbReference>
<accession>A0ABW5UXU5</accession>
<dbReference type="PIRSF" id="PIRSF005917">
    <property type="entry name" value="MTase_YraL"/>
    <property type="match status" value="1"/>
</dbReference>
<comment type="subcellular location">
    <subcellularLocation>
        <location evidence="6">Cytoplasm</location>
    </subcellularLocation>
</comment>
<keyword evidence="2 6" id="KW-0698">rRNA processing</keyword>
<feature type="domain" description="RsmI HTH" evidence="8">
    <location>
        <begin position="227"/>
        <end position="269"/>
    </location>
</feature>
<dbReference type="InterPro" id="IPR014777">
    <property type="entry name" value="4pyrrole_Mease_sub1"/>
</dbReference>
<comment type="similarity">
    <text evidence="6">Belongs to the methyltransferase superfamily. RsmI family.</text>
</comment>
<reference evidence="10" key="1">
    <citation type="journal article" date="2019" name="Int. J. Syst. Evol. Microbiol.">
        <title>The Global Catalogue of Microorganisms (GCM) 10K type strain sequencing project: providing services to taxonomists for standard genome sequencing and annotation.</title>
        <authorList>
            <consortium name="The Broad Institute Genomics Platform"/>
            <consortium name="The Broad Institute Genome Sequencing Center for Infectious Disease"/>
            <person name="Wu L."/>
            <person name="Ma J."/>
        </authorList>
    </citation>
    <scope>NUCLEOTIDE SEQUENCE [LARGE SCALE GENOMIC DNA]</scope>
    <source>
        <strain evidence="10">TISTR 1514</strain>
    </source>
</reference>
<feature type="domain" description="Tetrapyrrole methylase" evidence="7">
    <location>
        <begin position="1"/>
        <end position="201"/>
    </location>
</feature>
<keyword evidence="4 6" id="KW-0808">Transferase</keyword>
<evidence type="ECO:0000256" key="2">
    <source>
        <dbReference type="ARBA" id="ARBA00022552"/>
    </source>
</evidence>
<evidence type="ECO:0000256" key="1">
    <source>
        <dbReference type="ARBA" id="ARBA00022490"/>
    </source>
</evidence>
<name>A0ABW5UXU5_9MICO</name>
<evidence type="ECO:0000313" key="9">
    <source>
        <dbReference type="EMBL" id="MFD2758223.1"/>
    </source>
</evidence>
<organism evidence="9 10">
    <name type="scientific">Gulosibacter faecalis</name>
    <dbReference type="NCBI Taxonomy" id="272240"/>
    <lineage>
        <taxon>Bacteria</taxon>
        <taxon>Bacillati</taxon>
        <taxon>Actinomycetota</taxon>
        <taxon>Actinomycetes</taxon>
        <taxon>Micrococcales</taxon>
        <taxon>Microbacteriaceae</taxon>
        <taxon>Gulosibacter</taxon>
    </lineage>
</organism>